<keyword evidence="5" id="KW-0560">Oxidoreductase</keyword>
<name>M7SUA1_EUTLA</name>
<dbReference type="InterPro" id="IPR036396">
    <property type="entry name" value="Cyt_P450_sf"/>
</dbReference>
<keyword evidence="9" id="KW-0472">Membrane</keyword>
<feature type="transmembrane region" description="Helical" evidence="9">
    <location>
        <begin position="12"/>
        <end position="33"/>
    </location>
</feature>
<evidence type="ECO:0000256" key="9">
    <source>
        <dbReference type="SAM" id="Phobius"/>
    </source>
</evidence>
<organism evidence="10 11">
    <name type="scientific">Eutypa lata (strain UCR-EL1)</name>
    <name type="common">Grapevine dieback disease fungus</name>
    <name type="synonym">Eutypa armeniacae</name>
    <dbReference type="NCBI Taxonomy" id="1287681"/>
    <lineage>
        <taxon>Eukaryota</taxon>
        <taxon>Fungi</taxon>
        <taxon>Dikarya</taxon>
        <taxon>Ascomycota</taxon>
        <taxon>Pezizomycotina</taxon>
        <taxon>Sordariomycetes</taxon>
        <taxon>Xylariomycetidae</taxon>
        <taxon>Xylariales</taxon>
        <taxon>Diatrypaceae</taxon>
        <taxon>Eutypa</taxon>
    </lineage>
</organism>
<dbReference type="Gene3D" id="1.10.630.10">
    <property type="entry name" value="Cytochrome P450"/>
    <property type="match status" value="2"/>
</dbReference>
<dbReference type="OMA" id="MEHETEM"/>
<dbReference type="Proteomes" id="UP000012174">
    <property type="component" value="Unassembled WGS sequence"/>
</dbReference>
<dbReference type="GO" id="GO:0004497">
    <property type="term" value="F:monooxygenase activity"/>
    <property type="evidence" value="ECO:0007669"/>
    <property type="project" value="UniProtKB-KW"/>
</dbReference>
<dbReference type="GO" id="GO:0005506">
    <property type="term" value="F:iron ion binding"/>
    <property type="evidence" value="ECO:0007669"/>
    <property type="project" value="InterPro"/>
</dbReference>
<accession>M7SUA1</accession>
<evidence type="ECO:0000313" key="11">
    <source>
        <dbReference type="Proteomes" id="UP000012174"/>
    </source>
</evidence>
<dbReference type="AlphaFoldDB" id="M7SUA1"/>
<evidence type="ECO:0000256" key="4">
    <source>
        <dbReference type="ARBA" id="ARBA00022723"/>
    </source>
</evidence>
<reference evidence="11" key="1">
    <citation type="journal article" date="2013" name="Genome Announc.">
        <title>Draft genome sequence of the grapevine dieback fungus Eutypa lata UCR-EL1.</title>
        <authorList>
            <person name="Blanco-Ulate B."/>
            <person name="Rolshausen P.E."/>
            <person name="Cantu D."/>
        </authorList>
    </citation>
    <scope>NUCLEOTIDE SEQUENCE [LARGE SCALE GENOMIC DNA]</scope>
    <source>
        <strain evidence="11">UCR-EL1</strain>
    </source>
</reference>
<evidence type="ECO:0000256" key="8">
    <source>
        <dbReference type="PIRSR" id="PIRSR602401-1"/>
    </source>
</evidence>
<keyword evidence="9" id="KW-0812">Transmembrane</keyword>
<dbReference type="GO" id="GO:0016705">
    <property type="term" value="F:oxidoreductase activity, acting on paired donors, with incorporation or reduction of molecular oxygen"/>
    <property type="evidence" value="ECO:0007669"/>
    <property type="project" value="InterPro"/>
</dbReference>
<evidence type="ECO:0000256" key="6">
    <source>
        <dbReference type="ARBA" id="ARBA00023004"/>
    </source>
</evidence>
<evidence type="ECO:0000256" key="3">
    <source>
        <dbReference type="ARBA" id="ARBA00022617"/>
    </source>
</evidence>
<protein>
    <submittedName>
        <fullName evidence="10">Putative cytochrome p450 protein</fullName>
    </submittedName>
</protein>
<evidence type="ECO:0000313" key="10">
    <source>
        <dbReference type="EMBL" id="EMR67862.1"/>
    </source>
</evidence>
<comment type="cofactor">
    <cofactor evidence="1 8">
        <name>heme</name>
        <dbReference type="ChEBI" id="CHEBI:30413"/>
    </cofactor>
</comment>
<dbReference type="PANTHER" id="PTHR24305:SF77">
    <property type="entry name" value="CYTOCHROME P450 MONOOXYGENASE"/>
    <property type="match status" value="1"/>
</dbReference>
<keyword evidence="9" id="KW-1133">Transmembrane helix</keyword>
<dbReference type="Pfam" id="PF00067">
    <property type="entry name" value="p450"/>
    <property type="match status" value="1"/>
</dbReference>
<dbReference type="PRINTS" id="PR00463">
    <property type="entry name" value="EP450I"/>
</dbReference>
<dbReference type="InterPro" id="IPR050121">
    <property type="entry name" value="Cytochrome_P450_monoxygenase"/>
</dbReference>
<evidence type="ECO:0000256" key="2">
    <source>
        <dbReference type="ARBA" id="ARBA00010617"/>
    </source>
</evidence>
<sequence>MLKLSIPSMENVLLLVLVALPLWYTITAFISWYRLRGIPGPFLASFSYVWLARIATSANQEELYRDVNKKYGPLARVGPNELLTDDPDVLRKTGSARGKYGKDPWYISARFNPYQDVAAAYNGRDIASLEPCVDDQVNAMLDLIRSKYASGPENRNRPLLELGSVTSYLTVDVITRTLFGKEFGYLRSDSDAYGFLDQSREYFPVLAYMLDVSWLRSVVFSKVFLKLFGPKITDQSGMGKMMGVADQHMRERFNGDSKQQLDMIAVIYEGIRIRAPATGLYPKTVPEGGETILGHFVPGGTAIGMNAPAFLKAPAVFGQDANLFRPERFLEADDRTRSYMEHETEMAFGNGRYMCAGKPIAFMELNKALFELMRHFDFQIANPTKPWRSRSYSMYYIVVSFTSNSRAVESISLNLKL</sequence>
<dbReference type="GO" id="GO:0020037">
    <property type="term" value="F:heme binding"/>
    <property type="evidence" value="ECO:0007669"/>
    <property type="project" value="InterPro"/>
</dbReference>
<dbReference type="eggNOG" id="KOG0156">
    <property type="taxonomic scope" value="Eukaryota"/>
</dbReference>
<evidence type="ECO:0000256" key="5">
    <source>
        <dbReference type="ARBA" id="ARBA00023002"/>
    </source>
</evidence>
<keyword evidence="3 8" id="KW-0349">Heme</keyword>
<keyword evidence="6 8" id="KW-0408">Iron</keyword>
<dbReference type="PANTHER" id="PTHR24305">
    <property type="entry name" value="CYTOCHROME P450"/>
    <property type="match status" value="1"/>
</dbReference>
<dbReference type="SUPFAM" id="SSF48264">
    <property type="entry name" value="Cytochrome P450"/>
    <property type="match status" value="1"/>
</dbReference>
<keyword evidence="4 8" id="KW-0479">Metal-binding</keyword>
<dbReference type="InterPro" id="IPR002401">
    <property type="entry name" value="Cyt_P450_E_grp-I"/>
</dbReference>
<keyword evidence="11" id="KW-1185">Reference proteome</keyword>
<dbReference type="KEGG" id="ela:UCREL1_5132"/>
<dbReference type="HOGENOM" id="CLU_001570_14_0_1"/>
<dbReference type="OrthoDB" id="3934656at2759"/>
<comment type="similarity">
    <text evidence="2">Belongs to the cytochrome P450 family.</text>
</comment>
<evidence type="ECO:0000256" key="1">
    <source>
        <dbReference type="ARBA" id="ARBA00001971"/>
    </source>
</evidence>
<proteinExistence type="inferred from homology"/>
<dbReference type="EMBL" id="KB706336">
    <property type="protein sequence ID" value="EMR67862.1"/>
    <property type="molecule type" value="Genomic_DNA"/>
</dbReference>
<feature type="binding site" description="axial binding residue" evidence="8">
    <location>
        <position position="355"/>
    </location>
    <ligand>
        <name>heme</name>
        <dbReference type="ChEBI" id="CHEBI:30413"/>
    </ligand>
    <ligandPart>
        <name>Fe</name>
        <dbReference type="ChEBI" id="CHEBI:18248"/>
    </ligandPart>
</feature>
<dbReference type="InterPro" id="IPR001128">
    <property type="entry name" value="Cyt_P450"/>
</dbReference>
<evidence type="ECO:0000256" key="7">
    <source>
        <dbReference type="ARBA" id="ARBA00023033"/>
    </source>
</evidence>
<gene>
    <name evidence="10" type="ORF">UCREL1_5132</name>
</gene>
<keyword evidence="7" id="KW-0503">Monooxygenase</keyword>